<dbReference type="RefSeq" id="WP_009283521.1">
    <property type="nucleotide sequence ID" value="NZ_CAIT01000007.1"/>
</dbReference>
<name>I2GM19_9BACT</name>
<evidence type="ECO:0000313" key="1">
    <source>
        <dbReference type="EMBL" id="CCH54945.1"/>
    </source>
</evidence>
<dbReference type="OrthoDB" id="947066at2"/>
<evidence type="ECO:0008006" key="3">
    <source>
        <dbReference type="Google" id="ProtNLM"/>
    </source>
</evidence>
<dbReference type="Pfam" id="PF17642">
    <property type="entry name" value="TssD"/>
    <property type="match status" value="1"/>
</dbReference>
<dbReference type="eggNOG" id="COG3209">
    <property type="taxonomic scope" value="Bacteria"/>
</dbReference>
<dbReference type="Proteomes" id="UP000009309">
    <property type="component" value="Unassembled WGS sequence"/>
</dbReference>
<keyword evidence="2" id="KW-1185">Reference proteome</keyword>
<gene>
    <name evidence="1" type="ORF">BN8_04167</name>
</gene>
<dbReference type="GO" id="GO:0033104">
    <property type="term" value="C:type VI protein secretion system complex"/>
    <property type="evidence" value="ECO:0007669"/>
    <property type="project" value="InterPro"/>
</dbReference>
<evidence type="ECO:0000313" key="2">
    <source>
        <dbReference type="Proteomes" id="UP000009309"/>
    </source>
</evidence>
<dbReference type="STRING" id="1185876.BN8_04167"/>
<sequence length="135" mass="15014">MPSFSASFNLDGFSTAVNYVYFDINQAVDSLGRPASLTRGGKITVEFNATANNTVAEWMANPDKKMNGSIVFYEMDMQNVALKKLEFTNAYCVELLERFDGTTNNANMVTIITISPEKIKVGGIELNNRWPETPE</sequence>
<organism evidence="1 2">
    <name type="scientific">Fibrisoma limi BUZ 3</name>
    <dbReference type="NCBI Taxonomy" id="1185876"/>
    <lineage>
        <taxon>Bacteria</taxon>
        <taxon>Pseudomonadati</taxon>
        <taxon>Bacteroidota</taxon>
        <taxon>Cytophagia</taxon>
        <taxon>Cytophagales</taxon>
        <taxon>Spirosomataceae</taxon>
        <taxon>Fibrisoma</taxon>
    </lineage>
</organism>
<comment type="caution">
    <text evidence="1">The sequence shown here is derived from an EMBL/GenBank/DDBJ whole genome shotgun (WGS) entry which is preliminary data.</text>
</comment>
<protein>
    <recommendedName>
        <fullName evidence="3">Type VI secretion system needle protein Hcp</fullName>
    </recommendedName>
</protein>
<proteinExistence type="predicted"/>
<dbReference type="EMBL" id="CAIT01000007">
    <property type="protein sequence ID" value="CCH54945.1"/>
    <property type="molecule type" value="Genomic_DNA"/>
</dbReference>
<dbReference type="AlphaFoldDB" id="I2GM19"/>
<dbReference type="InterPro" id="IPR041408">
    <property type="entry name" value="Hcp_Tssd"/>
</dbReference>
<accession>I2GM19</accession>
<reference evidence="1 2" key="1">
    <citation type="journal article" date="2012" name="J. Bacteriol.">
        <title>Genome Sequence of the Filamentous Bacterium Fibrisoma limi BUZ 3T.</title>
        <authorList>
            <person name="Filippini M."/>
            <person name="Qi W."/>
            <person name="Jaenicke S."/>
            <person name="Goesmann A."/>
            <person name="Smits T.H."/>
            <person name="Bagheri H.C."/>
        </authorList>
    </citation>
    <scope>NUCLEOTIDE SEQUENCE [LARGE SCALE GENOMIC DNA]</scope>
    <source>
        <strain evidence="2">BUZ 3T</strain>
    </source>
</reference>